<organism evidence="1 2">
    <name type="scientific">Iocasia fonsfrigidae</name>
    <dbReference type="NCBI Taxonomy" id="2682810"/>
    <lineage>
        <taxon>Bacteria</taxon>
        <taxon>Bacillati</taxon>
        <taxon>Bacillota</taxon>
        <taxon>Clostridia</taxon>
        <taxon>Halanaerobiales</taxon>
        <taxon>Halanaerobiaceae</taxon>
        <taxon>Iocasia</taxon>
    </lineage>
</organism>
<dbReference type="EMBL" id="CP046640">
    <property type="protein sequence ID" value="QTL96855.1"/>
    <property type="molecule type" value="Genomic_DNA"/>
</dbReference>
<accession>A0A8A7K9T8</accession>
<evidence type="ECO:0000313" key="2">
    <source>
        <dbReference type="Proteomes" id="UP000665020"/>
    </source>
</evidence>
<dbReference type="InterPro" id="IPR005370">
    <property type="entry name" value="UPF0180"/>
</dbReference>
<sequence>MKERIAIEDKLSEVSQELKTFGYEVVDLDNTNLADVNAVVISGMDKNTMDMSTIQTNAPIINGRGMTAVQIRNEIDKRKIKN</sequence>
<reference evidence="1" key="1">
    <citation type="submission" date="2019-12" db="EMBL/GenBank/DDBJ databases">
        <authorList>
            <person name="zhang j."/>
            <person name="sun C.M."/>
        </authorList>
    </citation>
    <scope>NUCLEOTIDE SEQUENCE</scope>
    <source>
        <strain evidence="1">NS-1</strain>
    </source>
</reference>
<dbReference type="Pfam" id="PF03698">
    <property type="entry name" value="UPF0180"/>
    <property type="match status" value="1"/>
</dbReference>
<dbReference type="KEGG" id="ifn:GM661_02125"/>
<gene>
    <name evidence="1" type="ORF">GM661_02125</name>
</gene>
<proteinExistence type="predicted"/>
<protein>
    <recommendedName>
        <fullName evidence="3">YkuS family protein</fullName>
    </recommendedName>
</protein>
<dbReference type="RefSeq" id="WP_230868537.1">
    <property type="nucleotide sequence ID" value="NZ_CP046640.1"/>
</dbReference>
<name>A0A8A7K9T8_9FIRM</name>
<dbReference type="AlphaFoldDB" id="A0A8A7K9T8"/>
<dbReference type="Proteomes" id="UP000665020">
    <property type="component" value="Chromosome"/>
</dbReference>
<evidence type="ECO:0008006" key="3">
    <source>
        <dbReference type="Google" id="ProtNLM"/>
    </source>
</evidence>
<keyword evidence="2" id="KW-1185">Reference proteome</keyword>
<evidence type="ECO:0000313" key="1">
    <source>
        <dbReference type="EMBL" id="QTL96855.1"/>
    </source>
</evidence>